<dbReference type="AlphaFoldDB" id="A0A2S4PPK9"/>
<keyword evidence="3" id="KW-1185">Reference proteome</keyword>
<sequence length="279" mass="30949">MTAPIAPIKITSGDQKKLYTSSRSAEINNTPRKNIKEIIPDSRFFVRPPLDHEWRNLSPAGQREIIVKHLAVSPDSIGLTKTVCTCFSISPYSSGARGALLRTNIGLLDTGVKLEPASNWAPLLVPTVPKLICTIQVQTEVTKEMLASEIECVTSIHPTFVRYYGSSMNPGELLYSKRRRQLTFASDVMDIIRQEIAHVHPHVETMGRVCTHKKIVKHLEIVKTMEATTNFWPAPLILLSNTISAMESIVISNSQSPGLSNSDSQQPPIEAPLDEQMQL</sequence>
<name>A0A2S4PPK9_9PEZI</name>
<evidence type="ECO:0000313" key="2">
    <source>
        <dbReference type="EMBL" id="POS83969.1"/>
    </source>
</evidence>
<comment type="caution">
    <text evidence="2">The sequence shown here is derived from an EMBL/GenBank/DDBJ whole genome shotgun (WGS) entry which is preliminary data.</text>
</comment>
<feature type="region of interest" description="Disordered" evidence="1">
    <location>
        <begin position="254"/>
        <end position="279"/>
    </location>
</feature>
<evidence type="ECO:0000313" key="3">
    <source>
        <dbReference type="Proteomes" id="UP000237438"/>
    </source>
</evidence>
<accession>A0A2S4PPK9</accession>
<evidence type="ECO:0000256" key="1">
    <source>
        <dbReference type="SAM" id="MobiDB-lite"/>
    </source>
</evidence>
<proteinExistence type="predicted"/>
<dbReference type="STRING" id="225359.A0A2S4PPK9"/>
<dbReference type="EMBL" id="PEDP01001249">
    <property type="protein sequence ID" value="POS83969.1"/>
    <property type="molecule type" value="Genomic_DNA"/>
</dbReference>
<gene>
    <name evidence="2" type="ORF">EPUL_005717</name>
</gene>
<reference evidence="2 3" key="1">
    <citation type="submission" date="2017-10" db="EMBL/GenBank/DDBJ databases">
        <title>Development of genomic resources for the powdery mildew, Erysiphe pulchra.</title>
        <authorList>
            <person name="Wadl P.A."/>
            <person name="Mack B.M."/>
            <person name="Moore G."/>
            <person name="Beltz S.B."/>
        </authorList>
    </citation>
    <scope>NUCLEOTIDE SEQUENCE [LARGE SCALE GENOMIC DNA]</scope>
    <source>
        <strain evidence="2">Cflorida</strain>
    </source>
</reference>
<dbReference type="Proteomes" id="UP000237438">
    <property type="component" value="Unassembled WGS sequence"/>
</dbReference>
<protein>
    <submittedName>
        <fullName evidence="2">Uncharacterized protein</fullName>
    </submittedName>
</protein>
<feature type="compositionally biased region" description="Polar residues" evidence="1">
    <location>
        <begin position="254"/>
        <end position="267"/>
    </location>
</feature>
<organism evidence="2 3">
    <name type="scientific">Erysiphe pulchra</name>
    <dbReference type="NCBI Taxonomy" id="225359"/>
    <lineage>
        <taxon>Eukaryota</taxon>
        <taxon>Fungi</taxon>
        <taxon>Dikarya</taxon>
        <taxon>Ascomycota</taxon>
        <taxon>Pezizomycotina</taxon>
        <taxon>Leotiomycetes</taxon>
        <taxon>Erysiphales</taxon>
        <taxon>Erysiphaceae</taxon>
        <taxon>Erysiphe</taxon>
    </lineage>
</organism>